<name>A0AA41X425_9ALTE</name>
<comment type="subcellular location">
    <subcellularLocation>
        <location evidence="1">Cytoplasm</location>
    </subcellularLocation>
</comment>
<dbReference type="GO" id="GO:0003677">
    <property type="term" value="F:DNA binding"/>
    <property type="evidence" value="ECO:0007669"/>
    <property type="project" value="UniProtKB-KW"/>
</dbReference>
<dbReference type="InterPro" id="IPR046938">
    <property type="entry name" value="DNA_clamp_sf"/>
</dbReference>
<keyword evidence="7" id="KW-0235">DNA replication</keyword>
<dbReference type="AlphaFoldDB" id="A0AA41X425"/>
<evidence type="ECO:0000256" key="11">
    <source>
        <dbReference type="ARBA" id="ARBA00033276"/>
    </source>
</evidence>
<keyword evidence="4" id="KW-0963">Cytoplasm</keyword>
<evidence type="ECO:0000256" key="9">
    <source>
        <dbReference type="ARBA" id="ARBA00023125"/>
    </source>
</evidence>
<keyword evidence="8" id="KW-0239">DNA-directed DNA polymerase</keyword>
<evidence type="ECO:0000256" key="3">
    <source>
        <dbReference type="ARBA" id="ARBA00021035"/>
    </source>
</evidence>
<dbReference type="PANTHER" id="PTHR30478">
    <property type="entry name" value="DNA POLYMERASE III SUBUNIT BETA"/>
    <property type="match status" value="1"/>
</dbReference>
<evidence type="ECO:0000256" key="8">
    <source>
        <dbReference type="ARBA" id="ARBA00022932"/>
    </source>
</evidence>
<dbReference type="InterPro" id="IPR001001">
    <property type="entry name" value="DNA_polIII_beta"/>
</dbReference>
<reference evidence="13" key="1">
    <citation type="submission" date="2022-07" db="EMBL/GenBank/DDBJ databases">
        <title>Characterization of the Novel Bacterium Alteromonas immobilis LMIT006 and Alteromonas gregis LMIT007.</title>
        <authorList>
            <person name="Lin X."/>
        </authorList>
    </citation>
    <scope>NUCLEOTIDE SEQUENCE</scope>
    <source>
        <strain evidence="13">LMIT007</strain>
    </source>
</reference>
<evidence type="ECO:0000256" key="7">
    <source>
        <dbReference type="ARBA" id="ARBA00022705"/>
    </source>
</evidence>
<dbReference type="SUPFAM" id="SSF55979">
    <property type="entry name" value="DNA clamp"/>
    <property type="match status" value="1"/>
</dbReference>
<evidence type="ECO:0000256" key="4">
    <source>
        <dbReference type="ARBA" id="ARBA00022490"/>
    </source>
</evidence>
<comment type="caution">
    <text evidence="13">The sequence shown here is derived from an EMBL/GenBank/DDBJ whole genome shotgun (WGS) entry which is preliminary data.</text>
</comment>
<dbReference type="EMBL" id="JANATA010000271">
    <property type="protein sequence ID" value="MCP3429961.1"/>
    <property type="molecule type" value="Genomic_DNA"/>
</dbReference>
<evidence type="ECO:0000256" key="1">
    <source>
        <dbReference type="ARBA" id="ARBA00004496"/>
    </source>
</evidence>
<evidence type="ECO:0000313" key="13">
    <source>
        <dbReference type="EMBL" id="MCP3429961.1"/>
    </source>
</evidence>
<evidence type="ECO:0000256" key="10">
    <source>
        <dbReference type="ARBA" id="ARBA00030988"/>
    </source>
</evidence>
<dbReference type="GO" id="GO:0006271">
    <property type="term" value="P:DNA strand elongation involved in DNA replication"/>
    <property type="evidence" value="ECO:0007669"/>
    <property type="project" value="TreeGrafter"/>
</dbReference>
<dbReference type="GO" id="GO:0009360">
    <property type="term" value="C:DNA polymerase III complex"/>
    <property type="evidence" value="ECO:0007669"/>
    <property type="project" value="InterPro"/>
</dbReference>
<keyword evidence="9" id="KW-0238">DNA-binding</keyword>
<dbReference type="CDD" id="cd00140">
    <property type="entry name" value="beta_clamp"/>
    <property type="match status" value="1"/>
</dbReference>
<dbReference type="Pfam" id="PF00712">
    <property type="entry name" value="DNA_pol3_beta"/>
    <property type="match status" value="1"/>
</dbReference>
<dbReference type="Gene3D" id="3.10.150.10">
    <property type="entry name" value="DNA Polymerase III, subunit A, domain 2"/>
    <property type="match status" value="1"/>
</dbReference>
<keyword evidence="5" id="KW-0808">Transferase</keyword>
<organism evidence="13 14">
    <name type="scientific">Opacimonas viscosa</name>
    <dbReference type="NCBI Taxonomy" id="2961944"/>
    <lineage>
        <taxon>Bacteria</taxon>
        <taxon>Pseudomonadati</taxon>
        <taxon>Pseudomonadota</taxon>
        <taxon>Gammaproteobacteria</taxon>
        <taxon>Alteromonadales</taxon>
        <taxon>Alteromonadaceae</taxon>
        <taxon>Opacimonas</taxon>
    </lineage>
</organism>
<evidence type="ECO:0000256" key="2">
    <source>
        <dbReference type="ARBA" id="ARBA00010752"/>
    </source>
</evidence>
<keyword evidence="6" id="KW-0548">Nucleotidyltransferase</keyword>
<protein>
    <recommendedName>
        <fullName evidence="3">Beta sliding clamp</fullName>
    </recommendedName>
    <alternativeName>
        <fullName evidence="11">Beta-clamp processivity factor</fullName>
    </alternativeName>
    <alternativeName>
        <fullName evidence="10">DNA polymerase III beta sliding clamp subunit</fullName>
    </alternativeName>
</protein>
<dbReference type="PANTHER" id="PTHR30478:SF0">
    <property type="entry name" value="BETA SLIDING CLAMP"/>
    <property type="match status" value="1"/>
</dbReference>
<proteinExistence type="inferred from homology"/>
<dbReference type="GO" id="GO:0003887">
    <property type="term" value="F:DNA-directed DNA polymerase activity"/>
    <property type="evidence" value="ECO:0007669"/>
    <property type="project" value="UniProtKB-KW"/>
</dbReference>
<sequence length="66" mass="7283">MNFTISRENFLQPLQLVSGAVERRHTLPILSNVLIKVSEGALWLTGTDLEVELISSVKLEGDFAEG</sequence>
<comment type="similarity">
    <text evidence="2">Belongs to the beta sliding clamp family.</text>
</comment>
<dbReference type="Proteomes" id="UP001165413">
    <property type="component" value="Unassembled WGS sequence"/>
</dbReference>
<dbReference type="GO" id="GO:0008408">
    <property type="term" value="F:3'-5' exonuclease activity"/>
    <property type="evidence" value="ECO:0007669"/>
    <property type="project" value="InterPro"/>
</dbReference>
<keyword evidence="14" id="KW-1185">Reference proteome</keyword>
<evidence type="ECO:0000256" key="5">
    <source>
        <dbReference type="ARBA" id="ARBA00022679"/>
    </source>
</evidence>
<evidence type="ECO:0000313" key="14">
    <source>
        <dbReference type="Proteomes" id="UP001165413"/>
    </source>
</evidence>
<accession>A0AA41X425</accession>
<feature type="domain" description="DNA polymerase III beta sliding clamp N-terminal" evidence="12">
    <location>
        <begin position="1"/>
        <end position="62"/>
    </location>
</feature>
<dbReference type="InterPro" id="IPR022634">
    <property type="entry name" value="DNA_polIII_beta_N"/>
</dbReference>
<feature type="non-terminal residue" evidence="13">
    <location>
        <position position="66"/>
    </location>
</feature>
<dbReference type="GO" id="GO:0005737">
    <property type="term" value="C:cytoplasm"/>
    <property type="evidence" value="ECO:0007669"/>
    <property type="project" value="UniProtKB-SubCell"/>
</dbReference>
<evidence type="ECO:0000259" key="12">
    <source>
        <dbReference type="Pfam" id="PF00712"/>
    </source>
</evidence>
<gene>
    <name evidence="13" type="ORF">NLF92_13550</name>
</gene>
<evidence type="ECO:0000256" key="6">
    <source>
        <dbReference type="ARBA" id="ARBA00022695"/>
    </source>
</evidence>